<evidence type="ECO:0000313" key="1">
    <source>
        <dbReference type="EMBL" id="MQA52986.1"/>
    </source>
</evidence>
<protein>
    <submittedName>
        <fullName evidence="1">Uncharacterized protein</fullName>
    </submittedName>
</protein>
<evidence type="ECO:0000313" key="2">
    <source>
        <dbReference type="Proteomes" id="UP000486534"/>
    </source>
</evidence>
<name>A0A7X1PIW0_9PSED</name>
<dbReference type="Proteomes" id="UP000486534">
    <property type="component" value="Unassembled WGS sequence"/>
</dbReference>
<sequence>MNKLEPLLAQAREIAGLFRLGRDVEAGVAMIELFDPIQSLVDGASLPVRQDWNELLQRMLSCQEAQDWLGLADYIEYELVDWLPASFGG</sequence>
<organism evidence="1 2">
    <name type="scientific">Pseudomonas piscis</name>
    <dbReference type="NCBI Taxonomy" id="2614538"/>
    <lineage>
        <taxon>Bacteria</taxon>
        <taxon>Pseudomonadati</taxon>
        <taxon>Pseudomonadota</taxon>
        <taxon>Gammaproteobacteria</taxon>
        <taxon>Pseudomonadales</taxon>
        <taxon>Pseudomonadaceae</taxon>
        <taxon>Pseudomonas</taxon>
    </lineage>
</organism>
<dbReference type="RefSeq" id="WP_152896962.1">
    <property type="nucleotide sequence ID" value="NZ_WHUV01000001.1"/>
</dbReference>
<dbReference type="EMBL" id="WHUV01000001">
    <property type="protein sequence ID" value="MQA52986.1"/>
    <property type="molecule type" value="Genomic_DNA"/>
</dbReference>
<accession>A0A7X1PIW0</accession>
<dbReference type="AlphaFoldDB" id="A0A7X1PIW0"/>
<reference evidence="1 2" key="1">
    <citation type="submission" date="2019-10" db="EMBL/GenBank/DDBJ databases">
        <title>Pseudomonas dajingensis sp. nov., isolated from the profound head ulcers of farmed Murray cod (Maccullochella peelii peelii).</title>
        <authorList>
            <person name="Liu Y."/>
        </authorList>
    </citation>
    <scope>NUCLEOTIDE SEQUENCE [LARGE SCALE GENOMIC DNA]</scope>
    <source>
        <strain evidence="1 2">MC042</strain>
    </source>
</reference>
<proteinExistence type="predicted"/>
<comment type="caution">
    <text evidence="1">The sequence shown here is derived from an EMBL/GenBank/DDBJ whole genome shotgun (WGS) entry which is preliminary data.</text>
</comment>
<gene>
    <name evidence="1" type="ORF">GDH07_06535</name>
</gene>